<dbReference type="OrthoDB" id="212671at2"/>
<organism evidence="2 3">
    <name type="scientific">Bremerella cremea</name>
    <dbReference type="NCBI Taxonomy" id="1031537"/>
    <lineage>
        <taxon>Bacteria</taxon>
        <taxon>Pseudomonadati</taxon>
        <taxon>Planctomycetota</taxon>
        <taxon>Planctomycetia</taxon>
        <taxon>Pirellulales</taxon>
        <taxon>Pirellulaceae</taxon>
        <taxon>Bremerella</taxon>
    </lineage>
</organism>
<proteinExistence type="predicted"/>
<dbReference type="AlphaFoldDB" id="A0A368KPB8"/>
<dbReference type="Proteomes" id="UP000253562">
    <property type="component" value="Unassembled WGS sequence"/>
</dbReference>
<name>A0A368KPB8_9BACT</name>
<evidence type="ECO:0000313" key="3">
    <source>
        <dbReference type="Proteomes" id="UP000253562"/>
    </source>
</evidence>
<sequence length="109" mass="12516">MTPAAPSGANDPDTGDIYSGLDRFGRVKENRWYNYRSSADVDRIKYGYDRASNRTWRQNVVANSLSQPFDKLYHYDAISNKSRPSAGRWIPPTTGRNTWKMPMEREPGI</sequence>
<reference evidence="2 3" key="1">
    <citation type="submission" date="2018-07" db="EMBL/GenBank/DDBJ databases">
        <title>Comparative genomes isolates from brazilian mangrove.</title>
        <authorList>
            <person name="De Araujo J.E."/>
            <person name="Taketani R.G."/>
            <person name="Silva M.C.P."/>
            <person name="Lourenco M.V."/>
            <person name="Oliveira V.M."/>
            <person name="Andreote F.D."/>
        </authorList>
    </citation>
    <scope>NUCLEOTIDE SEQUENCE [LARGE SCALE GENOMIC DNA]</scope>
    <source>
        <strain evidence="2 3">HEX PRIS-MGV</strain>
    </source>
</reference>
<gene>
    <name evidence="2" type="ORF">DTL42_19540</name>
</gene>
<evidence type="ECO:0000313" key="2">
    <source>
        <dbReference type="EMBL" id="RCS42266.1"/>
    </source>
</evidence>
<evidence type="ECO:0000256" key="1">
    <source>
        <dbReference type="SAM" id="MobiDB-lite"/>
    </source>
</evidence>
<feature type="region of interest" description="Disordered" evidence="1">
    <location>
        <begin position="84"/>
        <end position="109"/>
    </location>
</feature>
<protein>
    <submittedName>
        <fullName evidence="2">Uncharacterized protein</fullName>
    </submittedName>
</protein>
<dbReference type="EMBL" id="QPEX01000043">
    <property type="protein sequence ID" value="RCS42266.1"/>
    <property type="molecule type" value="Genomic_DNA"/>
</dbReference>
<comment type="caution">
    <text evidence="2">The sequence shown here is derived from an EMBL/GenBank/DDBJ whole genome shotgun (WGS) entry which is preliminary data.</text>
</comment>
<accession>A0A368KPB8</accession>